<reference evidence="6" key="1">
    <citation type="journal article" date="2021" name="Nat. Commun.">
        <title>Genetic determinants of endophytism in the Arabidopsis root mycobiome.</title>
        <authorList>
            <person name="Mesny F."/>
            <person name="Miyauchi S."/>
            <person name="Thiergart T."/>
            <person name="Pickel B."/>
            <person name="Atanasova L."/>
            <person name="Karlsson M."/>
            <person name="Huettel B."/>
            <person name="Barry K.W."/>
            <person name="Haridas S."/>
            <person name="Chen C."/>
            <person name="Bauer D."/>
            <person name="Andreopoulos W."/>
            <person name="Pangilinan J."/>
            <person name="LaButti K."/>
            <person name="Riley R."/>
            <person name="Lipzen A."/>
            <person name="Clum A."/>
            <person name="Drula E."/>
            <person name="Henrissat B."/>
            <person name="Kohler A."/>
            <person name="Grigoriev I.V."/>
            <person name="Martin F.M."/>
            <person name="Hacquard S."/>
        </authorList>
    </citation>
    <scope>NUCLEOTIDE SEQUENCE</scope>
    <source>
        <strain evidence="6">MPI-SDFR-AT-0073</strain>
    </source>
</reference>
<evidence type="ECO:0000256" key="4">
    <source>
        <dbReference type="SAM" id="SignalP"/>
    </source>
</evidence>
<dbReference type="EMBL" id="JAGPXC010000005">
    <property type="protein sequence ID" value="KAH6652994.1"/>
    <property type="molecule type" value="Genomic_DNA"/>
</dbReference>
<dbReference type="RefSeq" id="XP_045957271.1">
    <property type="nucleotide sequence ID" value="XM_046098050.1"/>
</dbReference>
<dbReference type="Pfam" id="PF08031">
    <property type="entry name" value="BBE"/>
    <property type="match status" value="1"/>
</dbReference>
<evidence type="ECO:0000259" key="5">
    <source>
        <dbReference type="PROSITE" id="PS51387"/>
    </source>
</evidence>
<keyword evidence="7" id="KW-1185">Reference proteome</keyword>
<dbReference type="Proteomes" id="UP000758603">
    <property type="component" value="Unassembled WGS sequence"/>
</dbReference>
<gene>
    <name evidence="6" type="ORF">BKA67DRAFT_518906</name>
</gene>
<dbReference type="PROSITE" id="PS51387">
    <property type="entry name" value="FAD_PCMH"/>
    <property type="match status" value="1"/>
</dbReference>
<evidence type="ECO:0000313" key="6">
    <source>
        <dbReference type="EMBL" id="KAH6652994.1"/>
    </source>
</evidence>
<dbReference type="InterPro" id="IPR050432">
    <property type="entry name" value="FAD-linked_Oxidoreductases_BP"/>
</dbReference>
<dbReference type="PANTHER" id="PTHR13878">
    <property type="entry name" value="GULONOLACTONE OXIDASE"/>
    <property type="match status" value="1"/>
</dbReference>
<sequence length="616" mass="66788">MRWLSLAELVALLVPVTCLNFPFESIQLAEDDVKNFNTISFGDPSQPVPDTPCRSHPGSTDWPSGAELVQLNSSLGGSLLQPVPLAAACYQGPYQNATQCNSLLRNTATSRVYIDDPLTVLTTWPEGDTCPVTATAGSLSCTQGGYPAYVVNATTVKQIQAAVNFARNKNLRLVIKNSGHDFLGRSTGFGSLSIWTHWLKDFEFLPHYEIGEYNGAAARVATGLEAWQMHQYMNRYNVTLVVPGSYTIAPYGGWVAGGGHNPLASLYGLGADQPLLLQVVTADGRFVTASPEENTDLFYALCGGGPSTWGVVTSAVVKAHPYVGVLRTSLSFSVNNPSNATEVVTFWRGIDLYYRFGIAVVDAGGTAYGDITLSNSSNNKSFAFSTQFEMPAKSTEQVFEFVQPLFDDLNAIGIAVTNAQPVPSTRWTSGNNGLGDAPGNSRFGSRLFPRSNFEDPELLKITTAAMRETVEAGYRFHGIHIQPTEAIAGPPGHNAVNPAFRKAIMHADLFDNAQTSGVSSEEWMASYQRFNTSMAKLRAVTPGAGAYINEADVQEPNWQQAFFGTNYARLLEIKENRDPWGLFWAPSTVGSEKWEVITSTGLPTQNGPLCRVTARI</sequence>
<dbReference type="OrthoDB" id="9983560at2759"/>
<feature type="domain" description="FAD-binding PCMH-type" evidence="5">
    <location>
        <begin position="143"/>
        <end position="322"/>
    </location>
</feature>
<evidence type="ECO:0000256" key="3">
    <source>
        <dbReference type="SAM" id="MobiDB-lite"/>
    </source>
</evidence>
<comment type="caution">
    <text evidence="6">The sequence shown here is derived from an EMBL/GenBank/DDBJ whole genome shotgun (WGS) entry which is preliminary data.</text>
</comment>
<dbReference type="AlphaFoldDB" id="A0A9P8UJ03"/>
<dbReference type="GO" id="GO:0016491">
    <property type="term" value="F:oxidoreductase activity"/>
    <property type="evidence" value="ECO:0007669"/>
    <property type="project" value="UniProtKB-KW"/>
</dbReference>
<dbReference type="InterPro" id="IPR012951">
    <property type="entry name" value="BBE"/>
</dbReference>
<proteinExistence type="inferred from homology"/>
<keyword evidence="2" id="KW-0560">Oxidoreductase</keyword>
<comment type="similarity">
    <text evidence="1">Belongs to the oxygen-dependent FAD-linked oxidoreductase family.</text>
</comment>
<evidence type="ECO:0000256" key="2">
    <source>
        <dbReference type="ARBA" id="ARBA00023002"/>
    </source>
</evidence>
<organism evidence="6 7">
    <name type="scientific">Truncatella angustata</name>
    <dbReference type="NCBI Taxonomy" id="152316"/>
    <lineage>
        <taxon>Eukaryota</taxon>
        <taxon>Fungi</taxon>
        <taxon>Dikarya</taxon>
        <taxon>Ascomycota</taxon>
        <taxon>Pezizomycotina</taxon>
        <taxon>Sordariomycetes</taxon>
        <taxon>Xylariomycetidae</taxon>
        <taxon>Amphisphaeriales</taxon>
        <taxon>Sporocadaceae</taxon>
        <taxon>Truncatella</taxon>
    </lineage>
</organism>
<accession>A0A9P8UJ03</accession>
<feature type="region of interest" description="Disordered" evidence="3">
    <location>
        <begin position="40"/>
        <end position="59"/>
    </location>
</feature>
<dbReference type="PANTHER" id="PTHR13878:SF91">
    <property type="entry name" value="FAD BINDING DOMAIN PROTEIN (AFU_ORTHOLOGUE AFUA_6G12070)-RELATED"/>
    <property type="match status" value="1"/>
</dbReference>
<feature type="signal peptide" evidence="4">
    <location>
        <begin position="1"/>
        <end position="18"/>
    </location>
</feature>
<dbReference type="GeneID" id="70126942"/>
<dbReference type="InterPro" id="IPR036318">
    <property type="entry name" value="FAD-bd_PCMH-like_sf"/>
</dbReference>
<dbReference type="Gene3D" id="3.30.465.10">
    <property type="match status" value="2"/>
</dbReference>
<dbReference type="SUPFAM" id="SSF56176">
    <property type="entry name" value="FAD-binding/transporter-associated domain-like"/>
    <property type="match status" value="1"/>
</dbReference>
<name>A0A9P8UJ03_9PEZI</name>
<dbReference type="InterPro" id="IPR006094">
    <property type="entry name" value="Oxid_FAD_bind_N"/>
</dbReference>
<dbReference type="Pfam" id="PF01565">
    <property type="entry name" value="FAD_binding_4"/>
    <property type="match status" value="1"/>
</dbReference>
<protein>
    <submittedName>
        <fullName evidence="6">FAD binding domain-containing protein</fullName>
    </submittedName>
</protein>
<keyword evidence="4" id="KW-0732">Signal</keyword>
<dbReference type="InterPro" id="IPR016166">
    <property type="entry name" value="FAD-bd_PCMH"/>
</dbReference>
<evidence type="ECO:0000313" key="7">
    <source>
        <dbReference type="Proteomes" id="UP000758603"/>
    </source>
</evidence>
<dbReference type="GO" id="GO:0071949">
    <property type="term" value="F:FAD binding"/>
    <property type="evidence" value="ECO:0007669"/>
    <property type="project" value="InterPro"/>
</dbReference>
<evidence type="ECO:0000256" key="1">
    <source>
        <dbReference type="ARBA" id="ARBA00005466"/>
    </source>
</evidence>
<feature type="chain" id="PRO_5040153706" evidence="4">
    <location>
        <begin position="19"/>
        <end position="616"/>
    </location>
</feature>
<dbReference type="InterPro" id="IPR016169">
    <property type="entry name" value="FAD-bd_PCMH_sub2"/>
</dbReference>